<accession>A0A7Y8GC34</accession>
<dbReference type="EMBL" id="JACAQV010000010">
    <property type="protein sequence ID" value="NWF07936.1"/>
    <property type="molecule type" value="Genomic_DNA"/>
</dbReference>
<dbReference type="Pfam" id="PF21882">
    <property type="entry name" value="Gp53-like_C"/>
    <property type="match status" value="1"/>
</dbReference>
<evidence type="ECO:0000313" key="3">
    <source>
        <dbReference type="EMBL" id="NWF07936.1"/>
    </source>
</evidence>
<dbReference type="InterPro" id="IPR022225">
    <property type="entry name" value="Phage_tail_fibre_N"/>
</dbReference>
<organism evidence="3 4">
    <name type="scientific">Pseudomonas salomonii</name>
    <dbReference type="NCBI Taxonomy" id="191391"/>
    <lineage>
        <taxon>Bacteria</taxon>
        <taxon>Pseudomonadati</taxon>
        <taxon>Pseudomonadota</taxon>
        <taxon>Gammaproteobacteria</taxon>
        <taxon>Pseudomonadales</taxon>
        <taxon>Pseudomonadaceae</taxon>
        <taxon>Pseudomonas</taxon>
    </lineage>
</organism>
<feature type="domain" description="Putative tail fiber protein gp53-like C-terminal" evidence="2">
    <location>
        <begin position="395"/>
        <end position="475"/>
    </location>
</feature>
<comment type="caution">
    <text evidence="3">The sequence shown here is derived from an EMBL/GenBank/DDBJ whole genome shotgun (WGS) entry which is preliminary data.</text>
</comment>
<sequence length="476" mass="49691">MIDANSQFFCMLTAVGEAKQVKADAGLITWKITHMAVGDANNTDPIPDRLQKALINERLRRPLNTLGPDPANPAILVAEQVIPADEGGFWIREMGLFDSDGDLVAVANCAPSYKPKMSQGSGRTQTLRMNFVVKSSTNVVLLVDPSVVLATRKFVEDSVLNAVNALDYKASVLVATTAPIVLAGVQTIDGLVAPAGSRVLVKNQAKAAENGLYLVSAESWVRTVDADNGTKVTPGMQVIVERGAVHADTFWLLETDGVIILGTTSLTFVQRGSQGSYAGQTNYTGNTALTAADVGKLVNFAQLSTVALPPASSVAAGSLITIGSSLSGGVWVVAAAGDTLTNTLTEPGPFFIQVGSLGRFRRLLGGSGWSFDDGDASLKYSPGFAARLEGNGYQKFPSGLIEQWGVVPPIPAGGSVLINYPIKFPNGPLAIVPGAGASQAGSPGINSYNESAGQVRFWNASLTTGTQASTYFAKGI</sequence>
<evidence type="ECO:0000259" key="1">
    <source>
        <dbReference type="Pfam" id="PF12571"/>
    </source>
</evidence>
<dbReference type="AlphaFoldDB" id="A0A7Y8GC34"/>
<gene>
    <name evidence="3" type="ORF">HX810_09700</name>
</gene>
<dbReference type="Gene3D" id="2.60.40.3940">
    <property type="match status" value="1"/>
</dbReference>
<dbReference type="Pfam" id="PF12571">
    <property type="entry name" value="Phage_tail_fib"/>
    <property type="match status" value="1"/>
</dbReference>
<dbReference type="PANTHER" id="PTHR35191:SF1">
    <property type="entry name" value="PROPHAGE SIDE TAIL FIBER PROTEIN HOMOLOG STFQ-RELATED"/>
    <property type="match status" value="1"/>
</dbReference>
<dbReference type="Proteomes" id="UP000561369">
    <property type="component" value="Unassembled WGS sequence"/>
</dbReference>
<dbReference type="InterPro" id="IPR051934">
    <property type="entry name" value="Phage_Tail_Fiber_Structural"/>
</dbReference>
<name>A0A7Y8GC34_9PSED</name>
<feature type="domain" description="Phage tail fibre protein N-terminal" evidence="1">
    <location>
        <begin position="6"/>
        <end position="153"/>
    </location>
</feature>
<proteinExistence type="predicted"/>
<protein>
    <submittedName>
        <fullName evidence="3">Phage tail protein</fullName>
    </submittedName>
</protein>
<dbReference type="PANTHER" id="PTHR35191">
    <property type="entry name" value="PROPHAGE SIDE TAIL FIBER PROTEIN HOMOLOG STFQ-RELATED"/>
    <property type="match status" value="1"/>
</dbReference>
<dbReference type="RefSeq" id="WP_177024006.1">
    <property type="nucleotide sequence ID" value="NZ_JACAQV010000010.1"/>
</dbReference>
<reference evidence="3 4" key="1">
    <citation type="submission" date="2020-04" db="EMBL/GenBank/DDBJ databases">
        <title>Molecular characterization of pseudomonads from Agaricus bisporus reveal novel blotch 2 pathogens in Western Europe.</title>
        <authorList>
            <person name="Taparia T."/>
            <person name="Krijger M."/>
            <person name="Haynes E."/>
            <person name="Elpinstone J.G."/>
            <person name="Noble R."/>
            <person name="Van Der Wolf J."/>
        </authorList>
    </citation>
    <scope>NUCLEOTIDE SEQUENCE [LARGE SCALE GENOMIC DNA]</scope>
    <source>
        <strain evidence="3 4">IPO3765</strain>
    </source>
</reference>
<dbReference type="InterPro" id="IPR054075">
    <property type="entry name" value="Gp53-like_C"/>
</dbReference>
<evidence type="ECO:0000259" key="2">
    <source>
        <dbReference type="Pfam" id="PF21882"/>
    </source>
</evidence>
<evidence type="ECO:0000313" key="4">
    <source>
        <dbReference type="Proteomes" id="UP000561369"/>
    </source>
</evidence>